<reference evidence="3" key="1">
    <citation type="journal article" date="2019" name="Int. J. Syst. Evol. Microbiol.">
        <title>The Global Catalogue of Microorganisms (GCM) 10K type strain sequencing project: providing services to taxonomists for standard genome sequencing and annotation.</title>
        <authorList>
            <consortium name="The Broad Institute Genomics Platform"/>
            <consortium name="The Broad Institute Genome Sequencing Center for Infectious Disease"/>
            <person name="Wu L."/>
            <person name="Ma J."/>
        </authorList>
    </citation>
    <scope>NUCLEOTIDE SEQUENCE [LARGE SCALE GENOMIC DNA]</scope>
    <source>
        <strain evidence="3">NBRC 103632</strain>
    </source>
</reference>
<evidence type="ECO:0000313" key="2">
    <source>
        <dbReference type="EMBL" id="GLS73628.1"/>
    </source>
</evidence>
<name>A0AA37TLP2_9HYPH</name>
<evidence type="ECO:0000313" key="3">
    <source>
        <dbReference type="Proteomes" id="UP001157440"/>
    </source>
</evidence>
<comment type="caution">
    <text evidence="2">The sequence shown here is derived from an EMBL/GenBank/DDBJ whole genome shotgun (WGS) entry which is preliminary data.</text>
</comment>
<protein>
    <submittedName>
        <fullName evidence="2">Uncharacterized protein</fullName>
    </submittedName>
</protein>
<gene>
    <name evidence="2" type="ORF">GCM10007890_56430</name>
</gene>
<evidence type="ECO:0000256" key="1">
    <source>
        <dbReference type="SAM" id="MobiDB-lite"/>
    </source>
</evidence>
<dbReference type="RefSeq" id="WP_238197806.1">
    <property type="nucleotide sequence ID" value="NZ_BPQZ01000021.1"/>
</dbReference>
<dbReference type="EMBL" id="BSPL01000028">
    <property type="protein sequence ID" value="GLS73628.1"/>
    <property type="molecule type" value="Genomic_DNA"/>
</dbReference>
<proteinExistence type="predicted"/>
<accession>A0AA37TLP2</accession>
<dbReference type="Proteomes" id="UP001157440">
    <property type="component" value="Unassembled WGS sequence"/>
</dbReference>
<organism evidence="2 3">
    <name type="scientific">Methylobacterium tardum</name>
    <dbReference type="NCBI Taxonomy" id="374432"/>
    <lineage>
        <taxon>Bacteria</taxon>
        <taxon>Pseudomonadati</taxon>
        <taxon>Pseudomonadota</taxon>
        <taxon>Alphaproteobacteria</taxon>
        <taxon>Hyphomicrobiales</taxon>
        <taxon>Methylobacteriaceae</taxon>
        <taxon>Methylobacterium</taxon>
    </lineage>
</organism>
<dbReference type="AlphaFoldDB" id="A0AA37TLP2"/>
<sequence length="101" mass="10956">MPGAANVPAALGRAFEAIRMLDAAHERKDLSFLPVVRHDLYRILDELTGCDHSGCTSKPSVADYGRVVDLEVRDPPKRSGPLCIETTTHADGSTRVRTGRA</sequence>
<feature type="region of interest" description="Disordered" evidence="1">
    <location>
        <begin position="78"/>
        <end position="101"/>
    </location>
</feature>
<keyword evidence="3" id="KW-1185">Reference proteome</keyword>